<comment type="subunit">
    <text evidence="1">Homodimer.</text>
</comment>
<keyword evidence="1" id="KW-0460">Magnesium</keyword>
<keyword evidence="1" id="KW-0436">Ligase</keyword>
<comment type="catalytic activity">
    <reaction evidence="1">
        <text>IMP + L-aspartate + GTP = N(6)-(1,2-dicarboxyethyl)-AMP + GDP + phosphate + 2 H(+)</text>
        <dbReference type="Rhea" id="RHEA:15753"/>
        <dbReference type="ChEBI" id="CHEBI:15378"/>
        <dbReference type="ChEBI" id="CHEBI:29991"/>
        <dbReference type="ChEBI" id="CHEBI:37565"/>
        <dbReference type="ChEBI" id="CHEBI:43474"/>
        <dbReference type="ChEBI" id="CHEBI:57567"/>
        <dbReference type="ChEBI" id="CHEBI:58053"/>
        <dbReference type="ChEBI" id="CHEBI:58189"/>
        <dbReference type="EC" id="6.3.4.4"/>
    </reaction>
</comment>
<comment type="caution">
    <text evidence="1">Lacks conserved residue(s) required for the propagation of feature annotation.</text>
</comment>
<dbReference type="InParanoid" id="G3ULT2"/>
<dbReference type="UniPathway" id="UPA00075">
    <property type="reaction ID" value="UER00335"/>
</dbReference>
<keyword evidence="1" id="KW-0963">Cytoplasm</keyword>
<dbReference type="eggNOG" id="KOG1355">
    <property type="taxonomic scope" value="Eukaryota"/>
</dbReference>
<keyword evidence="1" id="KW-0658">Purine biosynthesis</keyword>
<comment type="pathway">
    <text evidence="1">Purine metabolism; AMP biosynthesis via de novo pathway; AMP from IMP: step 1/2.</text>
</comment>
<dbReference type="GO" id="GO:0044208">
    <property type="term" value="P:'de novo' AMP biosynthetic process"/>
    <property type="evidence" value="ECO:0007669"/>
    <property type="project" value="UniProtKB-UniRule"/>
</dbReference>
<dbReference type="STRING" id="9785.ENSLAFP00000028791"/>
<protein>
    <recommendedName>
        <fullName evidence="1">Adenylosuccinate synthetase</fullName>
        <shortName evidence="1">AMPSase</shortName>
        <shortName evidence="1">AdSS</shortName>
        <ecNumber evidence="1">6.3.4.4</ecNumber>
    </recommendedName>
    <alternativeName>
        <fullName evidence="1">IMP--aspartate ligase</fullName>
    </alternativeName>
</protein>
<dbReference type="InterPro" id="IPR001114">
    <property type="entry name" value="Adenylosuccinate_synthetase"/>
</dbReference>
<reference evidence="2 3" key="1">
    <citation type="submission" date="2009-06" db="EMBL/GenBank/DDBJ databases">
        <title>The Genome Sequence of Loxodonta africana (African elephant).</title>
        <authorList>
            <person name="Di Palma F."/>
            <person name="Heiman D."/>
            <person name="Young S."/>
            <person name="Johnson J."/>
            <person name="Lander E.S."/>
            <person name="Lindblad-Toh K."/>
        </authorList>
    </citation>
    <scope>NUCLEOTIDE SEQUENCE [LARGE SCALE GENOMIC DNA]</scope>
    <source>
        <strain evidence="2 3">Isolate ISIS603380</strain>
    </source>
</reference>
<dbReference type="Proteomes" id="UP000007646">
    <property type="component" value="Unassembled WGS sequence"/>
</dbReference>
<keyword evidence="1" id="KW-0342">GTP-binding</keyword>
<dbReference type="InterPro" id="IPR042110">
    <property type="entry name" value="Adenylosuccinate_synth_dom2"/>
</dbReference>
<feature type="binding site" evidence="1">
    <location>
        <position position="144"/>
    </location>
    <ligand>
        <name>IMP</name>
        <dbReference type="ChEBI" id="CHEBI:58053"/>
    </ligand>
</feature>
<dbReference type="SMART" id="SM00788">
    <property type="entry name" value="Adenylsucc_synt"/>
    <property type="match status" value="1"/>
</dbReference>
<dbReference type="HOGENOM" id="CLU_121720_0_0_1"/>
<dbReference type="GO" id="GO:0005737">
    <property type="term" value="C:cytoplasm"/>
    <property type="evidence" value="ECO:0007669"/>
    <property type="project" value="UniProtKB-SubCell"/>
</dbReference>
<dbReference type="PANTHER" id="PTHR11846">
    <property type="entry name" value="ADENYLOSUCCINATE SYNTHETASE"/>
    <property type="match status" value="1"/>
</dbReference>
<dbReference type="GeneTree" id="ENSGT00390000015553"/>
<dbReference type="SUPFAM" id="SSF52540">
    <property type="entry name" value="P-loop containing nucleoside triphosphate hydrolases"/>
    <property type="match status" value="1"/>
</dbReference>
<dbReference type="Gene3D" id="1.10.300.10">
    <property type="entry name" value="Adenylosuccinate Synthetase, subunit A, domain 2"/>
    <property type="match status" value="1"/>
</dbReference>
<feature type="active site" description="Proton donor" evidence="1">
    <location>
        <position position="60"/>
    </location>
</feature>
<accession>G3ULT2</accession>
<dbReference type="FunFam" id="1.10.300.10:FF:000002">
    <property type="entry name" value="Adenylosuccinate synthetase, chloroplastic"/>
    <property type="match status" value="1"/>
</dbReference>
<dbReference type="Pfam" id="PF00709">
    <property type="entry name" value="Adenylsucc_synt"/>
    <property type="match status" value="1"/>
</dbReference>
<keyword evidence="1" id="KW-0547">Nucleotide-binding</keyword>
<comment type="function">
    <text evidence="1">Plays an important role in the de novo pathway and in the salvage pathway of purine nucleotide biosynthesis. Catalyzes the first commited step in the biosynthesis of AMP from IMP.</text>
</comment>
<evidence type="ECO:0000256" key="1">
    <source>
        <dbReference type="HAMAP-Rule" id="MF_03125"/>
    </source>
</evidence>
<comment type="subcellular location">
    <subcellularLocation>
        <location evidence="1">Cytoplasm</location>
    </subcellularLocation>
</comment>
<dbReference type="OMA" id="GNWRIIT"/>
<reference evidence="2" key="3">
    <citation type="submission" date="2025-09" db="UniProtKB">
        <authorList>
            <consortium name="Ensembl"/>
        </authorList>
    </citation>
    <scope>IDENTIFICATION</scope>
    <source>
        <strain evidence="2">Isolate ISIS603380</strain>
    </source>
</reference>
<dbReference type="Ensembl" id="ENSLAFT00000035458.1">
    <property type="protein sequence ID" value="ENSLAFP00000028791.1"/>
    <property type="gene ID" value="ENSLAFG00000030550.1"/>
</dbReference>
<keyword evidence="3" id="KW-1185">Reference proteome</keyword>
<comment type="cofactor">
    <cofactor evidence="1">
        <name>Mg(2+)</name>
        <dbReference type="ChEBI" id="CHEBI:18420"/>
    </cofactor>
    <text evidence="1">Binds 1 Mg(2+) ion per subunit.</text>
</comment>
<dbReference type="InterPro" id="IPR027417">
    <property type="entry name" value="P-loop_NTPase"/>
</dbReference>
<dbReference type="GO" id="GO:0004019">
    <property type="term" value="F:adenylosuccinate synthase activity"/>
    <property type="evidence" value="ECO:0007669"/>
    <property type="project" value="UniProtKB-UniRule"/>
</dbReference>
<organism evidence="2 3">
    <name type="scientific">Loxodonta africana</name>
    <name type="common">African elephant</name>
    <dbReference type="NCBI Taxonomy" id="9785"/>
    <lineage>
        <taxon>Eukaryota</taxon>
        <taxon>Metazoa</taxon>
        <taxon>Chordata</taxon>
        <taxon>Craniata</taxon>
        <taxon>Vertebrata</taxon>
        <taxon>Euteleostomi</taxon>
        <taxon>Mammalia</taxon>
        <taxon>Eutheria</taxon>
        <taxon>Afrotheria</taxon>
        <taxon>Proboscidea</taxon>
        <taxon>Elephantidae</taxon>
        <taxon>Loxodonta</taxon>
    </lineage>
</organism>
<dbReference type="EC" id="6.3.4.4" evidence="1"/>
<dbReference type="HAMAP" id="MF_00011">
    <property type="entry name" value="Adenylosucc_synth"/>
    <property type="match status" value="1"/>
</dbReference>
<dbReference type="GO" id="GO:0000287">
    <property type="term" value="F:magnesium ion binding"/>
    <property type="evidence" value="ECO:0007669"/>
    <property type="project" value="UniProtKB-UniRule"/>
</dbReference>
<sequence>ESPSHTKPAATFLRSRNCGRPRVRPGGKGVVVTLGPQWGHQGRGKVAALMSLPRGTNTDHRVVLDSINYNCHLLASVVINPNVTAVVGNDAIHLPGMFEEAEKNVWPGKKRLISDRAHIVFDFHQTVDGIQEQQRQAGKNFGTTIKGIGPAYSSKAAQSGHRMCDLISDFDGCRVLANQYKSIYPTLEIDIESELHKLKCYMG</sequence>
<evidence type="ECO:0000313" key="3">
    <source>
        <dbReference type="Proteomes" id="UP000007646"/>
    </source>
</evidence>
<dbReference type="GO" id="GO:0046040">
    <property type="term" value="P:IMP metabolic process"/>
    <property type="evidence" value="ECO:0007669"/>
    <property type="project" value="TreeGrafter"/>
</dbReference>
<dbReference type="GO" id="GO:0005525">
    <property type="term" value="F:GTP binding"/>
    <property type="evidence" value="ECO:0007669"/>
    <property type="project" value="UniProtKB-UniRule"/>
</dbReference>
<reference evidence="2" key="2">
    <citation type="submission" date="2025-08" db="UniProtKB">
        <authorList>
            <consortium name="Ensembl"/>
        </authorList>
    </citation>
    <scope>IDENTIFICATION</scope>
    <source>
        <strain evidence="2">Isolate ISIS603380</strain>
    </source>
</reference>
<name>G3ULT2_LOXAF</name>
<proteinExistence type="inferred from homology"/>
<comment type="similarity">
    <text evidence="1">Belongs to the adenylosuccinate synthetase family.</text>
</comment>
<dbReference type="AlphaFoldDB" id="G3ULT2"/>
<dbReference type="PANTHER" id="PTHR11846:SF13">
    <property type="entry name" value="ADENYLOSUCCINATE SYNTHETASE ISOZYME 2"/>
    <property type="match status" value="1"/>
</dbReference>
<evidence type="ECO:0000313" key="2">
    <source>
        <dbReference type="Ensembl" id="ENSLAFP00000028791.1"/>
    </source>
</evidence>
<keyword evidence="1" id="KW-0479">Metal-binding</keyword>